<dbReference type="RefSeq" id="WP_079723130.1">
    <property type="nucleotide sequence ID" value="NZ_FUZV01000001.1"/>
</dbReference>
<proteinExistence type="predicted"/>
<dbReference type="STRING" id="428993.SAMN06296058_0754"/>
<evidence type="ECO:0000313" key="1">
    <source>
        <dbReference type="EMBL" id="SKC50028.1"/>
    </source>
</evidence>
<name>A0A1T5JFT9_9GAMM</name>
<dbReference type="AlphaFoldDB" id="A0A1T5JFT9"/>
<sequence length="134" mass="14276">MSANTSPTTPAQAGIADAQRWLSIVDKIADTISPAPLATVQLMGHANRLKDATSALREILGAGQSNPNEQQILSVQCQLSDIEAQARVLRIAAESENLDQDDAATIARMIERFALCANNELHQLSQGSAEVVRG</sequence>
<gene>
    <name evidence="1" type="ORF">SAMN06296058_0754</name>
</gene>
<keyword evidence="2" id="KW-1185">Reference proteome</keyword>
<dbReference type="EMBL" id="FUZV01000001">
    <property type="protein sequence ID" value="SKC50028.1"/>
    <property type="molecule type" value="Genomic_DNA"/>
</dbReference>
<protein>
    <submittedName>
        <fullName evidence="1">Uncharacterized protein</fullName>
    </submittedName>
</protein>
<organism evidence="1 2">
    <name type="scientific">Pseudoxanthomonas indica</name>
    <dbReference type="NCBI Taxonomy" id="428993"/>
    <lineage>
        <taxon>Bacteria</taxon>
        <taxon>Pseudomonadati</taxon>
        <taxon>Pseudomonadota</taxon>
        <taxon>Gammaproteobacteria</taxon>
        <taxon>Lysobacterales</taxon>
        <taxon>Lysobacteraceae</taxon>
        <taxon>Pseudoxanthomonas</taxon>
    </lineage>
</organism>
<accession>A0A1T5JFT9</accession>
<reference evidence="1 2" key="1">
    <citation type="submission" date="2017-02" db="EMBL/GenBank/DDBJ databases">
        <authorList>
            <person name="Peterson S.W."/>
        </authorList>
    </citation>
    <scope>NUCLEOTIDE SEQUENCE [LARGE SCALE GENOMIC DNA]</scope>
    <source>
        <strain evidence="1 2">P15</strain>
    </source>
</reference>
<evidence type="ECO:0000313" key="2">
    <source>
        <dbReference type="Proteomes" id="UP000190341"/>
    </source>
</evidence>
<dbReference type="Proteomes" id="UP000190341">
    <property type="component" value="Unassembled WGS sequence"/>
</dbReference>